<proteinExistence type="predicted"/>
<dbReference type="Proteomes" id="UP000799118">
    <property type="component" value="Unassembled WGS sequence"/>
</dbReference>
<keyword evidence="3" id="KW-1185">Reference proteome</keyword>
<protein>
    <submittedName>
        <fullName evidence="2">Uncharacterized protein</fullName>
    </submittedName>
</protein>
<reference evidence="2" key="1">
    <citation type="journal article" date="2019" name="Environ. Microbiol.">
        <title>Fungal ecological strategies reflected in gene transcription - a case study of two litter decomposers.</title>
        <authorList>
            <person name="Barbi F."/>
            <person name="Kohler A."/>
            <person name="Barry K."/>
            <person name="Baskaran P."/>
            <person name="Daum C."/>
            <person name="Fauchery L."/>
            <person name="Ihrmark K."/>
            <person name="Kuo A."/>
            <person name="LaButti K."/>
            <person name="Lipzen A."/>
            <person name="Morin E."/>
            <person name="Grigoriev I.V."/>
            <person name="Henrissat B."/>
            <person name="Lindahl B."/>
            <person name="Martin F."/>
        </authorList>
    </citation>
    <scope>NUCLEOTIDE SEQUENCE</scope>
    <source>
        <strain evidence="2">JB14</strain>
    </source>
</reference>
<feature type="region of interest" description="Disordered" evidence="1">
    <location>
        <begin position="332"/>
        <end position="359"/>
    </location>
</feature>
<organism evidence="2 3">
    <name type="scientific">Gymnopus androsaceus JB14</name>
    <dbReference type="NCBI Taxonomy" id="1447944"/>
    <lineage>
        <taxon>Eukaryota</taxon>
        <taxon>Fungi</taxon>
        <taxon>Dikarya</taxon>
        <taxon>Basidiomycota</taxon>
        <taxon>Agaricomycotina</taxon>
        <taxon>Agaricomycetes</taxon>
        <taxon>Agaricomycetidae</taxon>
        <taxon>Agaricales</taxon>
        <taxon>Marasmiineae</taxon>
        <taxon>Omphalotaceae</taxon>
        <taxon>Gymnopus</taxon>
    </lineage>
</organism>
<name>A0A6A4H618_9AGAR</name>
<sequence>MTILTDFMHRKLTRMIYFDTLHHGDYAPINDSLVLIASPFSHPNVAKLFGTTHWGSPALILQSDLIPYSHFYEQCRSPIARSYLEYRLKQENDTEQARIHLSDAHYYDREASHRDAWIHPAGHICLGPPAQMQHRKNFCIRGWLRAGKRIPVLRNGRARSSVDDIDFFRSEFRCVITASTLDEESICAAWLAQAGHVLHHLDLKDAGDEYGSTPNLSRMLASFTTNHRSYLFIEPIKITKVDGISHFSLQNTAFFWSFDTYGSTQMKEETRILLGLPSFRADVGMGRGFTEDCYIVASEYLKAKGFDPFSLEYACSQGFPLFKTYGSVDSGETEHTQSVPSSVDAYTESDSESESDITYESPLDGEWISRVSGARGRVI</sequence>
<dbReference type="AlphaFoldDB" id="A0A6A4H618"/>
<accession>A0A6A4H618</accession>
<dbReference type="EMBL" id="ML769591">
    <property type="protein sequence ID" value="KAE9392645.1"/>
    <property type="molecule type" value="Genomic_DNA"/>
</dbReference>
<gene>
    <name evidence="2" type="ORF">BT96DRAFT_944518</name>
</gene>
<dbReference type="OrthoDB" id="3063958at2759"/>
<evidence type="ECO:0000256" key="1">
    <source>
        <dbReference type="SAM" id="MobiDB-lite"/>
    </source>
</evidence>
<evidence type="ECO:0000313" key="3">
    <source>
        <dbReference type="Proteomes" id="UP000799118"/>
    </source>
</evidence>
<evidence type="ECO:0000313" key="2">
    <source>
        <dbReference type="EMBL" id="KAE9392645.1"/>
    </source>
</evidence>
<feature type="compositionally biased region" description="Acidic residues" evidence="1">
    <location>
        <begin position="347"/>
        <end position="357"/>
    </location>
</feature>